<feature type="compositionally biased region" description="Basic and acidic residues" evidence="1">
    <location>
        <begin position="383"/>
        <end position="393"/>
    </location>
</feature>
<organism evidence="2 3">
    <name type="scientific">Prorocentrum cordatum</name>
    <dbReference type="NCBI Taxonomy" id="2364126"/>
    <lineage>
        <taxon>Eukaryota</taxon>
        <taxon>Sar</taxon>
        <taxon>Alveolata</taxon>
        <taxon>Dinophyceae</taxon>
        <taxon>Prorocentrales</taxon>
        <taxon>Prorocentraceae</taxon>
        <taxon>Prorocentrum</taxon>
    </lineage>
</organism>
<proteinExistence type="predicted"/>
<reference evidence="2" key="1">
    <citation type="submission" date="2023-10" db="EMBL/GenBank/DDBJ databases">
        <authorList>
            <person name="Chen Y."/>
            <person name="Shah S."/>
            <person name="Dougan E. K."/>
            <person name="Thang M."/>
            <person name="Chan C."/>
        </authorList>
    </citation>
    <scope>NUCLEOTIDE SEQUENCE [LARGE SCALE GENOMIC DNA]</scope>
</reference>
<feature type="region of interest" description="Disordered" evidence="1">
    <location>
        <begin position="362"/>
        <end position="403"/>
    </location>
</feature>
<keyword evidence="3" id="KW-1185">Reference proteome</keyword>
<sequence>PLWPRPSGRLQASPQPPDAPLPRPIQTGSHHTRPPQDASPTDRRADRGRTRRALGSAAARPMPPGEPHQRGGGSAAQVEEAPPDTVHVLLPEGMGLHEVTSMFHRFGEVSCLEMVPGDQLVLAVVFFDSRAAAAALGALCPALCWPGGHRGRRRVPSGSRAGVVGVAGVSGERAGAEVEDNEFYDVRDAARFRMRFGGGAATAEAAAGPSRAASWRPVPAYVVPTREVAQIASNAAQAVLVEGLPSMVATEQCFPVVLQQAGLGGLYRAFEVWGGTPCGGALVMFHCHAAELCVRHFHGCQWDPCGQPVTARPLAPELAAEELAARGRPRAAAALRAAAAGAPRAHPWGLPAKVGARALVEERGPPRRAPTWGRPTPETTPRTGERGGGRGEAGRGAASGSRPRCPGIPFASFGGCQHLLYIGRSLLWPGVLPWPRT</sequence>
<gene>
    <name evidence="2" type="ORF">PCOR1329_LOCUS55381</name>
</gene>
<protein>
    <recommendedName>
        <fullName evidence="4">RRM domain-containing protein</fullName>
    </recommendedName>
</protein>
<comment type="caution">
    <text evidence="2">The sequence shown here is derived from an EMBL/GenBank/DDBJ whole genome shotgun (WGS) entry which is preliminary data.</text>
</comment>
<feature type="compositionally biased region" description="Pro residues" evidence="1">
    <location>
        <begin position="14"/>
        <end position="23"/>
    </location>
</feature>
<dbReference type="Proteomes" id="UP001189429">
    <property type="component" value="Unassembled WGS sequence"/>
</dbReference>
<evidence type="ECO:0000313" key="3">
    <source>
        <dbReference type="Proteomes" id="UP001189429"/>
    </source>
</evidence>
<dbReference type="EMBL" id="CAUYUJ010016790">
    <property type="protein sequence ID" value="CAK0868850.1"/>
    <property type="molecule type" value="Genomic_DNA"/>
</dbReference>
<evidence type="ECO:0000313" key="2">
    <source>
        <dbReference type="EMBL" id="CAK0868850.1"/>
    </source>
</evidence>
<evidence type="ECO:0008006" key="4">
    <source>
        <dbReference type="Google" id="ProtNLM"/>
    </source>
</evidence>
<evidence type="ECO:0000256" key="1">
    <source>
        <dbReference type="SAM" id="MobiDB-lite"/>
    </source>
</evidence>
<feature type="non-terminal residue" evidence="2">
    <location>
        <position position="1"/>
    </location>
</feature>
<name>A0ABN9V9M6_9DINO</name>
<feature type="region of interest" description="Disordered" evidence="1">
    <location>
        <begin position="1"/>
        <end position="80"/>
    </location>
</feature>
<accession>A0ABN9V9M6</accession>
<feature type="compositionally biased region" description="Low complexity" evidence="1">
    <location>
        <begin position="373"/>
        <end position="382"/>
    </location>
</feature>